<dbReference type="GO" id="GO:0050906">
    <property type="term" value="P:detection of stimulus involved in sensory perception"/>
    <property type="evidence" value="ECO:0007669"/>
    <property type="project" value="UniProtKB-ARBA"/>
</dbReference>
<name>A0A9J6EBP1_RHIMP</name>
<dbReference type="Gene3D" id="1.10.287.70">
    <property type="match status" value="1"/>
</dbReference>
<dbReference type="GO" id="GO:0015276">
    <property type="term" value="F:ligand-gated monoatomic ion channel activity"/>
    <property type="evidence" value="ECO:0007669"/>
    <property type="project" value="InterPro"/>
</dbReference>
<keyword evidence="8" id="KW-0325">Glycoprotein</keyword>
<feature type="transmembrane region" description="Helical" evidence="9">
    <location>
        <begin position="67"/>
        <end position="89"/>
    </location>
</feature>
<evidence type="ECO:0000256" key="1">
    <source>
        <dbReference type="ARBA" id="ARBA00004651"/>
    </source>
</evidence>
<evidence type="ECO:0000313" key="11">
    <source>
        <dbReference type="EMBL" id="KAH8031512.1"/>
    </source>
</evidence>
<evidence type="ECO:0000256" key="7">
    <source>
        <dbReference type="ARBA" id="ARBA00023170"/>
    </source>
</evidence>
<evidence type="ECO:0000256" key="8">
    <source>
        <dbReference type="ARBA" id="ARBA00023180"/>
    </source>
</evidence>
<reference evidence="11" key="1">
    <citation type="journal article" date="2020" name="Cell">
        <title>Large-Scale Comparative Analyses of Tick Genomes Elucidate Their Genetic Diversity and Vector Capacities.</title>
        <authorList>
            <consortium name="Tick Genome and Microbiome Consortium (TIGMIC)"/>
            <person name="Jia N."/>
            <person name="Wang J."/>
            <person name="Shi W."/>
            <person name="Du L."/>
            <person name="Sun Y."/>
            <person name="Zhan W."/>
            <person name="Jiang J.F."/>
            <person name="Wang Q."/>
            <person name="Zhang B."/>
            <person name="Ji P."/>
            <person name="Bell-Sakyi L."/>
            <person name="Cui X.M."/>
            <person name="Yuan T.T."/>
            <person name="Jiang B.G."/>
            <person name="Yang W.F."/>
            <person name="Lam T.T."/>
            <person name="Chang Q.C."/>
            <person name="Ding S.J."/>
            <person name="Wang X.J."/>
            <person name="Zhu J.G."/>
            <person name="Ruan X.D."/>
            <person name="Zhao L."/>
            <person name="Wei J.T."/>
            <person name="Ye R.Z."/>
            <person name="Que T.C."/>
            <person name="Du C.H."/>
            <person name="Zhou Y.H."/>
            <person name="Cheng J.X."/>
            <person name="Dai P.F."/>
            <person name="Guo W.B."/>
            <person name="Han X.H."/>
            <person name="Huang E.J."/>
            <person name="Li L.F."/>
            <person name="Wei W."/>
            <person name="Gao Y.C."/>
            <person name="Liu J.Z."/>
            <person name="Shao H.Z."/>
            <person name="Wang X."/>
            <person name="Wang C.C."/>
            <person name="Yang T.C."/>
            <person name="Huo Q.B."/>
            <person name="Li W."/>
            <person name="Chen H.Y."/>
            <person name="Chen S.E."/>
            <person name="Zhou L.G."/>
            <person name="Ni X.B."/>
            <person name="Tian J.H."/>
            <person name="Sheng Y."/>
            <person name="Liu T."/>
            <person name="Pan Y.S."/>
            <person name="Xia L.Y."/>
            <person name="Li J."/>
            <person name="Zhao F."/>
            <person name="Cao W.C."/>
        </authorList>
    </citation>
    <scope>NUCLEOTIDE SEQUENCE</scope>
    <source>
        <strain evidence="11">Rmic-2018</strain>
    </source>
</reference>
<keyword evidence="6 9" id="KW-0472">Membrane</keyword>
<keyword evidence="12" id="KW-1185">Reference proteome</keyword>
<dbReference type="VEuPathDB" id="VectorBase:LOC119173926"/>
<evidence type="ECO:0000259" key="10">
    <source>
        <dbReference type="Pfam" id="PF00060"/>
    </source>
</evidence>
<keyword evidence="7" id="KW-0675">Receptor</keyword>
<gene>
    <name evidence="11" type="ORF">HPB51_017785</name>
</gene>
<accession>A0A9J6EBP1</accession>
<feature type="transmembrane region" description="Helical" evidence="9">
    <location>
        <begin position="131"/>
        <end position="151"/>
    </location>
</feature>
<organism evidence="11 12">
    <name type="scientific">Rhipicephalus microplus</name>
    <name type="common">Cattle tick</name>
    <name type="synonym">Boophilus microplus</name>
    <dbReference type="NCBI Taxonomy" id="6941"/>
    <lineage>
        <taxon>Eukaryota</taxon>
        <taxon>Metazoa</taxon>
        <taxon>Ecdysozoa</taxon>
        <taxon>Arthropoda</taxon>
        <taxon>Chelicerata</taxon>
        <taxon>Arachnida</taxon>
        <taxon>Acari</taxon>
        <taxon>Parasitiformes</taxon>
        <taxon>Ixodida</taxon>
        <taxon>Ixodoidea</taxon>
        <taxon>Ixodidae</taxon>
        <taxon>Rhipicephalinae</taxon>
        <taxon>Rhipicephalus</taxon>
        <taxon>Boophilus</taxon>
    </lineage>
</organism>
<reference evidence="11" key="2">
    <citation type="submission" date="2021-09" db="EMBL/GenBank/DDBJ databases">
        <authorList>
            <person name="Jia N."/>
            <person name="Wang J."/>
            <person name="Shi W."/>
            <person name="Du L."/>
            <person name="Sun Y."/>
            <person name="Zhan W."/>
            <person name="Jiang J."/>
            <person name="Wang Q."/>
            <person name="Zhang B."/>
            <person name="Ji P."/>
            <person name="Sakyi L.B."/>
            <person name="Cui X."/>
            <person name="Yuan T."/>
            <person name="Jiang B."/>
            <person name="Yang W."/>
            <person name="Lam T.T.-Y."/>
            <person name="Chang Q."/>
            <person name="Ding S."/>
            <person name="Wang X."/>
            <person name="Zhu J."/>
            <person name="Ruan X."/>
            <person name="Zhao L."/>
            <person name="Wei J."/>
            <person name="Que T."/>
            <person name="Du C."/>
            <person name="Cheng J."/>
            <person name="Dai P."/>
            <person name="Han X."/>
            <person name="Huang E."/>
            <person name="Gao Y."/>
            <person name="Liu J."/>
            <person name="Shao H."/>
            <person name="Ye R."/>
            <person name="Li L."/>
            <person name="Wei W."/>
            <person name="Wang X."/>
            <person name="Wang C."/>
            <person name="Huo Q."/>
            <person name="Li W."/>
            <person name="Guo W."/>
            <person name="Chen H."/>
            <person name="Chen S."/>
            <person name="Zhou L."/>
            <person name="Zhou L."/>
            <person name="Ni X."/>
            <person name="Tian J."/>
            <person name="Zhou Y."/>
            <person name="Sheng Y."/>
            <person name="Liu T."/>
            <person name="Pan Y."/>
            <person name="Xia L."/>
            <person name="Li J."/>
            <person name="Zhao F."/>
            <person name="Cao W."/>
        </authorList>
    </citation>
    <scope>NUCLEOTIDE SEQUENCE</scope>
    <source>
        <strain evidence="11">Rmic-2018</strain>
        <tissue evidence="11">Larvae</tissue>
    </source>
</reference>
<evidence type="ECO:0000256" key="6">
    <source>
        <dbReference type="ARBA" id="ARBA00023136"/>
    </source>
</evidence>
<comment type="similarity">
    <text evidence="2">Belongs to the glutamate-gated ion channel (TC 1.A.10.1) family.</text>
</comment>
<keyword evidence="4 9" id="KW-0812">Transmembrane</keyword>
<evidence type="ECO:0000256" key="2">
    <source>
        <dbReference type="ARBA" id="ARBA00008685"/>
    </source>
</evidence>
<comment type="subcellular location">
    <subcellularLocation>
        <location evidence="1">Cell membrane</location>
        <topology evidence="1">Multi-pass membrane protein</topology>
    </subcellularLocation>
</comment>
<dbReference type="Pfam" id="PF00060">
    <property type="entry name" value="Lig_chan"/>
    <property type="match status" value="1"/>
</dbReference>
<dbReference type="PANTHER" id="PTHR42643:SF38">
    <property type="entry name" value="IONOTROPIC RECEPTOR 100A"/>
    <property type="match status" value="1"/>
</dbReference>
<evidence type="ECO:0000256" key="4">
    <source>
        <dbReference type="ARBA" id="ARBA00022692"/>
    </source>
</evidence>
<proteinExistence type="inferred from homology"/>
<comment type="caution">
    <text evidence="11">The sequence shown here is derived from an EMBL/GenBank/DDBJ whole genome shotgun (WGS) entry which is preliminary data.</text>
</comment>
<evidence type="ECO:0000256" key="5">
    <source>
        <dbReference type="ARBA" id="ARBA00022989"/>
    </source>
</evidence>
<evidence type="ECO:0000256" key="3">
    <source>
        <dbReference type="ARBA" id="ARBA00022475"/>
    </source>
</evidence>
<protein>
    <recommendedName>
        <fullName evidence="10">Ionotropic glutamate receptor C-terminal domain-containing protein</fullName>
    </recommendedName>
</protein>
<dbReference type="EMBL" id="JABSTU010000005">
    <property type="protein sequence ID" value="KAH8031512.1"/>
    <property type="molecule type" value="Genomic_DNA"/>
</dbReference>
<dbReference type="InterPro" id="IPR001320">
    <property type="entry name" value="Iontro_rcpt_C"/>
</dbReference>
<feature type="domain" description="Ionotropic glutamate receptor C-terminal" evidence="10">
    <location>
        <begin position="70"/>
        <end position="334"/>
    </location>
</feature>
<keyword evidence="3" id="KW-1003">Cell membrane</keyword>
<sequence length="401" mass="46467">MLPLQCALKPLSPLPATHSVHNPLRPPRPFARNIRRNYHSFRYRNRHSLDHELIGTGRRIRNLSGTLLLRVWMLLLFFMAMLSIVLLFLDVTSRRIRKLPVAPFDSWNKHFWMLFENMFCEASAMPPQRTVLRIVSAVWWLAIVVLMNAFAGQMRACLLVKNELDKIDTLADIAARPHLKVYMLKNSLVTRYLQVLSDVSSGFGSGKIVDGQIAGGVAISARHRCHHTSTVPAEQRVWSMIRRHNTDMYGLLELEKYMADEIVQERAVTIHADMVASRYCIAGNRGQFYFGAESMYTFMFGVYMSRKLDQNLRDHIKRIVSIMRDVGIIDKTYNRAIPSLDRCSIVEEEEELKIKDVISIFALFAAFIMLSVLVFLAELVLPRFARRCRNNRLHIVYRRRM</sequence>
<keyword evidence="5 9" id="KW-1133">Transmembrane helix</keyword>
<evidence type="ECO:0000313" key="12">
    <source>
        <dbReference type="Proteomes" id="UP000821866"/>
    </source>
</evidence>
<dbReference type="InterPro" id="IPR052192">
    <property type="entry name" value="Insect_Ionotropic_Sensory_Rcpt"/>
</dbReference>
<feature type="transmembrane region" description="Helical" evidence="9">
    <location>
        <begin position="357"/>
        <end position="381"/>
    </location>
</feature>
<dbReference type="PANTHER" id="PTHR42643">
    <property type="entry name" value="IONOTROPIC RECEPTOR 20A-RELATED"/>
    <property type="match status" value="1"/>
</dbReference>
<dbReference type="AlphaFoldDB" id="A0A9J6EBP1"/>
<evidence type="ECO:0000256" key="9">
    <source>
        <dbReference type="SAM" id="Phobius"/>
    </source>
</evidence>
<dbReference type="Proteomes" id="UP000821866">
    <property type="component" value="Chromosome 3"/>
</dbReference>
<dbReference type="GO" id="GO:0005886">
    <property type="term" value="C:plasma membrane"/>
    <property type="evidence" value="ECO:0007669"/>
    <property type="project" value="UniProtKB-SubCell"/>
</dbReference>